<sequence>MEAKAMTETLKPILNEAVKKVLSERAADPLSRLIEILQEVKDSQTSPVKAVYGDGPLWVTNVQDKLPIFIPPGATGVAALPPKTLPEMFHASAAKYPSQPCTFWRVADGAGGDGTATPSFYQSLASKAKDSHWESLTWSELEREVGIFAAACLAYGLGKKEAVIVMGFNSPQWLLAIHGVASAGGVLAGSYPTNNKETCEYLTKDCSAKIVLAENWGHGKKFVDVLSDASAPLSTIVVWGSMDGVPDELLASRQVLSFPEFMQSGSALEGGPAKVKAIESALDPAECAVLIYTSGTTGMPKGVMLSHDALTWDARATFEVVRKETGVDMGPEQVLLSYLPLSHIAAMVLDVMFHVTSGGSLYFATPDALSGGLLPLLQQSRPTFFFAVPRVWEKMMDAMKAKAADNSGLKKKIAMSAKEVGLAHNRSLSASGGSDAGDCGIKFGLFNKLVYSKVKETVGLDRAEFLGSGAAPISKEVVEFFWSLDVKILEGFGMSETCGVHTLSVFPHLVTPGCVGAELCDGAVKLDTTKGTKEGQGEICLRGRNIMMGYLGKPEKSAETFDEERYLRSGDLGTLTPASGGGGKQLLAITGRIKELIITAGGENVPPVLIEDAIKANIPLISNAVLIGDRRKFLSILLTLRVVIDPATLQPTTNLDTNALLALRTIGSTATTIAEAKADPLVAAAIQAGIDKYNKQSAASRAQNVQKFVVLDTDFSVPGGELTGTQKLKKNVVHEKYAKEIEGMYA</sequence>
<dbReference type="SUPFAM" id="SSF56801">
    <property type="entry name" value="Acetyl-CoA synthetase-like"/>
    <property type="match status" value="1"/>
</dbReference>
<dbReference type="Pfam" id="PF23562">
    <property type="entry name" value="AMP-binding_C_3"/>
    <property type="match status" value="1"/>
</dbReference>
<dbReference type="AlphaFoldDB" id="A0A7S3ATM6"/>
<dbReference type="PROSITE" id="PS00455">
    <property type="entry name" value="AMP_BINDING"/>
    <property type="match status" value="1"/>
</dbReference>
<dbReference type="PANTHER" id="PTHR43272">
    <property type="entry name" value="LONG-CHAIN-FATTY-ACID--COA LIGASE"/>
    <property type="match status" value="1"/>
</dbReference>
<gene>
    <name evidence="5" type="ORF">HERI1096_LOCUS13708</name>
</gene>
<dbReference type="GO" id="GO:0004467">
    <property type="term" value="F:long-chain fatty acid-CoA ligase activity"/>
    <property type="evidence" value="ECO:0007669"/>
    <property type="project" value="TreeGrafter"/>
</dbReference>
<keyword evidence="2" id="KW-0276">Fatty acid metabolism</keyword>
<dbReference type="Pfam" id="PF00501">
    <property type="entry name" value="AMP-binding"/>
    <property type="match status" value="1"/>
</dbReference>
<dbReference type="InterPro" id="IPR042099">
    <property type="entry name" value="ANL_N_sf"/>
</dbReference>
<dbReference type="GO" id="GO:0016020">
    <property type="term" value="C:membrane"/>
    <property type="evidence" value="ECO:0007669"/>
    <property type="project" value="TreeGrafter"/>
</dbReference>
<dbReference type="GO" id="GO:0005783">
    <property type="term" value="C:endoplasmic reticulum"/>
    <property type="evidence" value="ECO:0007669"/>
    <property type="project" value="TreeGrafter"/>
</dbReference>
<evidence type="ECO:0000256" key="3">
    <source>
        <dbReference type="ARBA" id="ARBA00023098"/>
    </source>
</evidence>
<keyword evidence="1" id="KW-0436">Ligase</keyword>
<evidence type="ECO:0000256" key="2">
    <source>
        <dbReference type="ARBA" id="ARBA00022832"/>
    </source>
</evidence>
<proteinExistence type="predicted"/>
<organism evidence="5">
    <name type="scientific">Haptolina ericina</name>
    <dbReference type="NCBI Taxonomy" id="156174"/>
    <lineage>
        <taxon>Eukaryota</taxon>
        <taxon>Haptista</taxon>
        <taxon>Haptophyta</taxon>
        <taxon>Prymnesiophyceae</taxon>
        <taxon>Prymnesiales</taxon>
        <taxon>Prymnesiaceae</taxon>
        <taxon>Haptolina</taxon>
    </lineage>
</organism>
<dbReference type="Gene3D" id="3.40.50.12780">
    <property type="entry name" value="N-terminal domain of ligase-like"/>
    <property type="match status" value="2"/>
</dbReference>
<accession>A0A7S3ATM6</accession>
<dbReference type="EMBL" id="HBHX01024639">
    <property type="protein sequence ID" value="CAE0113048.1"/>
    <property type="molecule type" value="Transcribed_RNA"/>
</dbReference>
<reference evidence="5" key="1">
    <citation type="submission" date="2021-01" db="EMBL/GenBank/DDBJ databases">
        <authorList>
            <person name="Corre E."/>
            <person name="Pelletier E."/>
            <person name="Niang G."/>
            <person name="Scheremetjew M."/>
            <person name="Finn R."/>
            <person name="Kale V."/>
            <person name="Holt S."/>
            <person name="Cochrane G."/>
            <person name="Meng A."/>
            <person name="Brown T."/>
            <person name="Cohen L."/>
        </authorList>
    </citation>
    <scope>NUCLEOTIDE SEQUENCE</scope>
    <source>
        <strain evidence="5">CCMP281</strain>
    </source>
</reference>
<feature type="domain" description="AMP-dependent synthetase/ligase" evidence="4">
    <location>
        <begin position="131"/>
        <end position="551"/>
    </location>
</feature>
<evidence type="ECO:0000256" key="1">
    <source>
        <dbReference type="ARBA" id="ARBA00022598"/>
    </source>
</evidence>
<dbReference type="PANTHER" id="PTHR43272:SF32">
    <property type="entry name" value="AMP-DEPENDENT SYNTHETASE_LIGASE DOMAIN-CONTAINING PROTEIN"/>
    <property type="match status" value="1"/>
</dbReference>
<protein>
    <recommendedName>
        <fullName evidence="4">AMP-dependent synthetase/ligase domain-containing protein</fullName>
    </recommendedName>
</protein>
<evidence type="ECO:0000259" key="4">
    <source>
        <dbReference type="Pfam" id="PF00501"/>
    </source>
</evidence>
<dbReference type="InterPro" id="IPR000873">
    <property type="entry name" value="AMP-dep_synth/lig_dom"/>
</dbReference>
<evidence type="ECO:0000313" key="5">
    <source>
        <dbReference type="EMBL" id="CAE0113048.1"/>
    </source>
</evidence>
<name>A0A7S3ATM6_9EUKA</name>
<dbReference type="InterPro" id="IPR020845">
    <property type="entry name" value="AMP-binding_CS"/>
</dbReference>
<keyword evidence="3" id="KW-0443">Lipid metabolism</keyword>